<accession>A0A7U9DIV6</accession>
<dbReference type="AlphaFoldDB" id="A0A7U9DIV6"/>
<gene>
    <name evidence="1" type="ORF">SLI_0072</name>
</gene>
<sequence length="52" mass="5584">MPVPRGVPGTEADGLRNDLRVVVPRAALSGVSVTGRRAGRPVVLPFRHLARR</sequence>
<name>A0A7U9DIV6_STRLI</name>
<evidence type="ECO:0000313" key="2">
    <source>
        <dbReference type="Proteomes" id="UP000014062"/>
    </source>
</evidence>
<dbReference type="Proteomes" id="UP000014062">
    <property type="component" value="Chromosome"/>
</dbReference>
<dbReference type="RefSeq" id="WP_016324975.1">
    <property type="nucleotide sequence ID" value="NZ_CM001889.1"/>
</dbReference>
<organism evidence="1 2">
    <name type="scientific">Streptomyces lividans 1326</name>
    <dbReference type="NCBI Taxonomy" id="1200984"/>
    <lineage>
        <taxon>Bacteria</taxon>
        <taxon>Bacillati</taxon>
        <taxon>Actinomycetota</taxon>
        <taxon>Actinomycetes</taxon>
        <taxon>Kitasatosporales</taxon>
        <taxon>Streptomycetaceae</taxon>
        <taxon>Streptomyces</taxon>
    </lineage>
</organism>
<dbReference type="EMBL" id="CM001889">
    <property type="protein sequence ID" value="EOY44791.1"/>
    <property type="molecule type" value="Genomic_DNA"/>
</dbReference>
<reference evidence="2" key="1">
    <citation type="journal article" date="2013" name="Genome Biol. Evol.">
        <title>The genome sequence of Streptomyces lividans 66 reveals a novel tRNA-dependent peptide biosynthetic system within a metal-related genomic island.</title>
        <authorList>
            <person name="Cruz-Morales P."/>
            <person name="Vijgenboom E."/>
            <person name="Iruegas-Bocardo F."/>
            <person name="Girard G."/>
            <person name="Yanez-Guerra L.A."/>
            <person name="Ramos-Aboites H.E."/>
            <person name="Pernodet J.L."/>
            <person name="Anne J."/>
            <person name="van Wezel G.P."/>
            <person name="Barona-Gomez F."/>
        </authorList>
    </citation>
    <scope>NUCLEOTIDE SEQUENCE [LARGE SCALE GENOMIC DNA]</scope>
    <source>
        <strain evidence="2">1326</strain>
    </source>
</reference>
<protein>
    <submittedName>
        <fullName evidence="1">Uncharacterized protein</fullName>
    </submittedName>
</protein>
<proteinExistence type="predicted"/>
<evidence type="ECO:0000313" key="1">
    <source>
        <dbReference type="EMBL" id="EOY44791.1"/>
    </source>
</evidence>